<protein>
    <submittedName>
        <fullName evidence="2">Uncharacterized protein</fullName>
    </submittedName>
</protein>
<evidence type="ECO:0000256" key="1">
    <source>
        <dbReference type="SAM" id="MobiDB-lite"/>
    </source>
</evidence>
<dbReference type="AlphaFoldDB" id="A0A8H6NIN3"/>
<dbReference type="EMBL" id="WIGM01000185">
    <property type="protein sequence ID" value="KAF6835022.1"/>
    <property type="molecule type" value="Genomic_DNA"/>
</dbReference>
<dbReference type="Proteomes" id="UP000639643">
    <property type="component" value="Unassembled WGS sequence"/>
</dbReference>
<gene>
    <name evidence="2" type="ORF">CMUS01_05939</name>
</gene>
<feature type="region of interest" description="Disordered" evidence="1">
    <location>
        <begin position="80"/>
        <end position="141"/>
    </location>
</feature>
<evidence type="ECO:0000313" key="2">
    <source>
        <dbReference type="EMBL" id="KAF6835022.1"/>
    </source>
</evidence>
<name>A0A8H6NIN3_9PEZI</name>
<proteinExistence type="predicted"/>
<keyword evidence="3" id="KW-1185">Reference proteome</keyword>
<organism evidence="2 3">
    <name type="scientific">Colletotrichum musicola</name>
    <dbReference type="NCBI Taxonomy" id="2175873"/>
    <lineage>
        <taxon>Eukaryota</taxon>
        <taxon>Fungi</taxon>
        <taxon>Dikarya</taxon>
        <taxon>Ascomycota</taxon>
        <taxon>Pezizomycotina</taxon>
        <taxon>Sordariomycetes</taxon>
        <taxon>Hypocreomycetidae</taxon>
        <taxon>Glomerellales</taxon>
        <taxon>Glomerellaceae</taxon>
        <taxon>Colletotrichum</taxon>
        <taxon>Colletotrichum orchidearum species complex</taxon>
    </lineage>
</organism>
<feature type="compositionally biased region" description="Basic residues" evidence="1">
    <location>
        <begin position="121"/>
        <end position="132"/>
    </location>
</feature>
<reference evidence="2" key="1">
    <citation type="journal article" date="2020" name="Phytopathology">
        <title>Genome Sequence Resources of Colletotrichum truncatum, C. plurivorum, C. musicola, and C. sojae: Four Species Pathogenic to Soybean (Glycine max).</title>
        <authorList>
            <person name="Rogerio F."/>
            <person name="Boufleur T.R."/>
            <person name="Ciampi-Guillardi M."/>
            <person name="Sukno S.A."/>
            <person name="Thon M.R."/>
            <person name="Massola Junior N.S."/>
            <person name="Baroncelli R."/>
        </authorList>
    </citation>
    <scope>NUCLEOTIDE SEQUENCE</scope>
    <source>
        <strain evidence="2">LFN0074</strain>
    </source>
</reference>
<feature type="region of interest" description="Disordered" evidence="1">
    <location>
        <begin position="1"/>
        <end position="44"/>
    </location>
</feature>
<accession>A0A8H6NIN3</accession>
<sequence length="141" mass="15391">MMDVNGTGPTRHDREPGPHRPMRQSKPTTPGRPVGSGREDAGGPFARLPLLLVEEHRVGIGRCVAGVRLSLRLTAFDSGGELPFRLPWPTPVNKARAAGLRPEGGEQGEGGALSASGVPRQRQRQRQRLRVRGVREVRRAR</sequence>
<evidence type="ECO:0000313" key="3">
    <source>
        <dbReference type="Proteomes" id="UP000639643"/>
    </source>
</evidence>
<comment type="caution">
    <text evidence="2">The sequence shown here is derived from an EMBL/GenBank/DDBJ whole genome shotgun (WGS) entry which is preliminary data.</text>
</comment>